<evidence type="ECO:0000313" key="1">
    <source>
        <dbReference type="EMBL" id="QCS40837.1"/>
    </source>
</evidence>
<sequence length="116" mass="13075">MSDKVSVSPKYYQENGIACKFDDESLGEVCDKENKGKHWYFAAPLKFADGDFEPGSRQVWAVYSHQNVAKYLGDLQLNFGAISYSTANDPIAWQRHTNEEGEQLIMNDQDATSCTI</sequence>
<protein>
    <submittedName>
        <fullName evidence="1">Uncharacterized protein</fullName>
    </submittedName>
</protein>
<name>A0A4V6MBF7_9EURY</name>
<reference evidence="2" key="1">
    <citation type="submission" date="2019-05" db="EMBL/GenBank/DDBJ databases">
        <title>Genome sequence and methylation pattern of the halophilic Archaeon Natrinema versiforme BOL5-4.</title>
        <authorList>
            <person name="DasSarma P."/>
            <person name="Anton B.P."/>
            <person name="DasSarma S.L."/>
            <person name="Martinez F.L."/>
            <person name="Guzman D."/>
            <person name="Roberts R.J."/>
            <person name="DasSarma S."/>
        </authorList>
    </citation>
    <scope>NUCLEOTIDE SEQUENCE [LARGE SCALE GENOMIC DNA]</scope>
    <source>
        <strain evidence="2">BOL5-4</strain>
    </source>
</reference>
<proteinExistence type="predicted"/>
<dbReference type="GeneID" id="40263642"/>
<gene>
    <name evidence="1" type="ORF">FEJ81_00185</name>
</gene>
<dbReference type="EMBL" id="CP040330">
    <property type="protein sequence ID" value="QCS40837.1"/>
    <property type="molecule type" value="Genomic_DNA"/>
</dbReference>
<evidence type="ECO:0000313" key="2">
    <source>
        <dbReference type="Proteomes" id="UP000302218"/>
    </source>
</evidence>
<dbReference type="Proteomes" id="UP000302218">
    <property type="component" value="Chromosome"/>
</dbReference>
<dbReference type="KEGG" id="nvr:FEJ81_00185"/>
<dbReference type="RefSeq" id="WP_138243365.1">
    <property type="nucleotide sequence ID" value="NZ_CP040330.1"/>
</dbReference>
<accession>A0A4V6MBF7</accession>
<dbReference type="AlphaFoldDB" id="A0A4V6MBF7"/>
<organism evidence="1 2">
    <name type="scientific">Natrinema versiforme</name>
    <dbReference type="NCBI Taxonomy" id="88724"/>
    <lineage>
        <taxon>Archaea</taxon>
        <taxon>Methanobacteriati</taxon>
        <taxon>Methanobacteriota</taxon>
        <taxon>Stenosarchaea group</taxon>
        <taxon>Halobacteria</taxon>
        <taxon>Halobacteriales</taxon>
        <taxon>Natrialbaceae</taxon>
        <taxon>Natrinema</taxon>
    </lineage>
</organism>